<dbReference type="VEuPathDB" id="FungiDB:PTTG_30146"/>
<feature type="region of interest" description="Disordered" evidence="1">
    <location>
        <begin position="936"/>
        <end position="998"/>
    </location>
</feature>
<dbReference type="EMBL" id="ADAS02001986">
    <property type="protein sequence ID" value="OAV85993.1"/>
    <property type="molecule type" value="Genomic_DNA"/>
</dbReference>
<feature type="compositionally biased region" description="Basic and acidic residues" evidence="1">
    <location>
        <begin position="326"/>
        <end position="347"/>
    </location>
</feature>
<reference evidence="3" key="4">
    <citation type="submission" date="2025-05" db="UniProtKB">
        <authorList>
            <consortium name="EnsemblFungi"/>
        </authorList>
    </citation>
    <scope>IDENTIFICATION</scope>
    <source>
        <strain evidence="3">isolate 1-1 / race 1 (BBBD)</strain>
    </source>
</reference>
<evidence type="ECO:0000313" key="2">
    <source>
        <dbReference type="EMBL" id="OAV85993.1"/>
    </source>
</evidence>
<accession>A0A180G2C6</accession>
<feature type="region of interest" description="Disordered" evidence="1">
    <location>
        <begin position="258"/>
        <end position="278"/>
    </location>
</feature>
<proteinExistence type="predicted"/>
<feature type="region of interest" description="Disordered" evidence="1">
    <location>
        <begin position="318"/>
        <end position="372"/>
    </location>
</feature>
<evidence type="ECO:0000313" key="3">
    <source>
        <dbReference type="EnsemblFungi" id="PTTG_30146-t43_1-p1"/>
    </source>
</evidence>
<protein>
    <submittedName>
        <fullName evidence="2 3">Uncharacterized protein</fullName>
    </submittedName>
</protein>
<feature type="compositionally biased region" description="Acidic residues" evidence="1">
    <location>
        <begin position="196"/>
        <end position="208"/>
    </location>
</feature>
<sequence>MVEIIPQDQDLAFDGTNVEEFLKSYQTAARADGASEYDMAQQICYFLRTEELMDVVKTLDGFKDCDWKRLKASMLAHWGPADTAWLTVQHLEDLMRYWSVKEGISPAEDYPYFCLSFEPICRYLLRDEDIDEGEIQQLGYQAFCLAYRLSLLRSSSSSEVIDRPAITNRTTHLEPPSTRFADGLPKTSLELNTGDWDTESDSSDESTEEPSRAFSQPPQPLNASCGSRQPFGPPAFVASKPLARAEHEERCTGVESEVFDPLNEGPSHADAAREFPEDSESFESLQALRAVEDLTPTVCYKLPDLLCASLPPGLSPVKEPLGAIQDSEKDLPDDPKPFKRSTEESSHPEAIQLESRSLPEPSDRLPVKPKTSLLDPMLWPANLARKIEIQSDPPQSQHESQGSLNVLPVPSPVPHGEADPGLAWSRTGVGSNQIPTSEDRLRNEGKLLPLQFERGQGVCGKISGCIGPIVEFRIGSTGVKISAATFSSSANCFHPNGFKIFVLVEAERLKVSSLLSMRLRVDAHLLVKTLPSATLVSHTRSPFCLVSFVALRPTITDHQRRTARFAGRRIKNGPEATEDCRMPLISSPGWTQGPDVQPYSIQAVASSQISVEDIDSRDFIFLVASRGEVDPSFAQRRTGVGPHSILSSYVTPTKHTAPLPTNLGDGNKLPPSSLPLSETFQSDPSRRRHENQNTCDMLSASYPPALGPFKDPTRTVSCAEWEEMKADPELVKLVADKPSQVEIASADHILSNPLASPLEVYLTRWITQNRLDHLDGALQTTPDVVAPGSSDSLLILAAPAKKWFQSTEIKEANLFPDTIKALVKALDHQTFHLFVSRVSLDSKAQSFLNPALSLTQRSNLQDDSNTIGNGRLNHANHDLSWERIGDPRINGIKTFQDSGAGFLFQNHVLVQSRLRNENKLRSASCLRNENKLRSASRLRNENKLRSASRLRNENKLRSASRLRNENKLRSASRLRNENKLRSDSRLRNENKLPSDSRLRDENKLVSSLKTLCDEVKLGLSAETLRNEAKLPSLRDEDKLMILRNEVKLPLPKIGTRAQEEEFSMPRRKEELEVFIYILKTQDR</sequence>
<feature type="region of interest" description="Disordered" evidence="1">
    <location>
        <begin position="645"/>
        <end position="692"/>
    </location>
</feature>
<feature type="region of interest" description="Disordered" evidence="1">
    <location>
        <begin position="391"/>
        <end position="440"/>
    </location>
</feature>
<keyword evidence="4" id="KW-1185">Reference proteome</keyword>
<name>A0A180G2C6_PUCT1</name>
<dbReference type="Proteomes" id="UP000005240">
    <property type="component" value="Unassembled WGS sequence"/>
</dbReference>
<dbReference type="EnsemblFungi" id="PTTG_30146-t43_1">
    <property type="protein sequence ID" value="PTTG_30146-t43_1-p1"/>
    <property type="gene ID" value="PTTG_30146"/>
</dbReference>
<feature type="region of interest" description="Disordered" evidence="1">
    <location>
        <begin position="166"/>
        <end position="230"/>
    </location>
</feature>
<reference evidence="2" key="2">
    <citation type="submission" date="2016-05" db="EMBL/GenBank/DDBJ databases">
        <title>Comparative analysis highlights variable genome content of wheat rusts and divergence of the mating loci.</title>
        <authorList>
            <person name="Cuomo C.A."/>
            <person name="Bakkeren G."/>
            <person name="Szabo L."/>
            <person name="Khalil H."/>
            <person name="Joly D."/>
            <person name="Goldberg J."/>
            <person name="Young S."/>
            <person name="Zeng Q."/>
            <person name="Fellers J."/>
        </authorList>
    </citation>
    <scope>NUCLEOTIDE SEQUENCE [LARGE SCALE GENOMIC DNA]</scope>
    <source>
        <strain evidence="2">1-1 BBBD Race 1</strain>
    </source>
</reference>
<feature type="compositionally biased region" description="Polar residues" evidence="1">
    <location>
        <begin position="645"/>
        <end position="654"/>
    </location>
</feature>
<dbReference type="AlphaFoldDB" id="A0A180G2C6"/>
<feature type="compositionally biased region" description="Polar residues" evidence="1">
    <location>
        <begin position="392"/>
        <end position="402"/>
    </location>
</feature>
<organism evidence="2">
    <name type="scientific">Puccinia triticina (isolate 1-1 / race 1 (BBBD))</name>
    <name type="common">Brown leaf rust fungus</name>
    <dbReference type="NCBI Taxonomy" id="630390"/>
    <lineage>
        <taxon>Eukaryota</taxon>
        <taxon>Fungi</taxon>
        <taxon>Dikarya</taxon>
        <taxon>Basidiomycota</taxon>
        <taxon>Pucciniomycotina</taxon>
        <taxon>Pucciniomycetes</taxon>
        <taxon>Pucciniales</taxon>
        <taxon>Pucciniaceae</taxon>
        <taxon>Puccinia</taxon>
    </lineage>
</organism>
<feature type="compositionally biased region" description="Polar residues" evidence="1">
    <location>
        <begin position="213"/>
        <end position="227"/>
    </location>
</feature>
<gene>
    <name evidence="2" type="ORF">PTTG_30146</name>
</gene>
<reference evidence="3 4" key="3">
    <citation type="journal article" date="2017" name="G3 (Bethesda)">
        <title>Comparative analysis highlights variable genome content of wheat rusts and divergence of the mating loci.</title>
        <authorList>
            <person name="Cuomo C.A."/>
            <person name="Bakkeren G."/>
            <person name="Khalil H.B."/>
            <person name="Panwar V."/>
            <person name="Joly D."/>
            <person name="Linning R."/>
            <person name="Sakthikumar S."/>
            <person name="Song X."/>
            <person name="Adiconis X."/>
            <person name="Fan L."/>
            <person name="Goldberg J.M."/>
            <person name="Levin J.Z."/>
            <person name="Young S."/>
            <person name="Zeng Q."/>
            <person name="Anikster Y."/>
            <person name="Bruce M."/>
            <person name="Wang M."/>
            <person name="Yin C."/>
            <person name="McCallum B."/>
            <person name="Szabo L.J."/>
            <person name="Hulbert S."/>
            <person name="Chen X."/>
            <person name="Fellers J.P."/>
        </authorList>
    </citation>
    <scope>NUCLEOTIDE SEQUENCE</scope>
    <source>
        <strain evidence="3">isolate 1-1 / race 1 (BBBD)</strain>
        <strain evidence="4">Isolate 1-1 / race 1 (BBBD)</strain>
    </source>
</reference>
<dbReference type="OrthoDB" id="8964540at2759"/>
<feature type="compositionally biased region" description="Polar residues" evidence="1">
    <location>
        <begin position="674"/>
        <end position="683"/>
    </location>
</feature>
<evidence type="ECO:0000256" key="1">
    <source>
        <dbReference type="SAM" id="MobiDB-lite"/>
    </source>
</evidence>
<reference evidence="2" key="1">
    <citation type="submission" date="2009-11" db="EMBL/GenBank/DDBJ databases">
        <authorList>
            <consortium name="The Broad Institute Genome Sequencing Platform"/>
            <person name="Ward D."/>
            <person name="Feldgarden M."/>
            <person name="Earl A."/>
            <person name="Young S.K."/>
            <person name="Zeng Q."/>
            <person name="Koehrsen M."/>
            <person name="Alvarado L."/>
            <person name="Berlin A."/>
            <person name="Bochicchio J."/>
            <person name="Borenstein D."/>
            <person name="Chapman S.B."/>
            <person name="Chen Z."/>
            <person name="Engels R."/>
            <person name="Freedman E."/>
            <person name="Gellesch M."/>
            <person name="Goldberg J."/>
            <person name="Griggs A."/>
            <person name="Gujja S."/>
            <person name="Heilman E."/>
            <person name="Heiman D."/>
            <person name="Hepburn T."/>
            <person name="Howarth C."/>
            <person name="Jen D."/>
            <person name="Larson L."/>
            <person name="Lewis B."/>
            <person name="Mehta T."/>
            <person name="Park D."/>
            <person name="Pearson M."/>
            <person name="Roberts A."/>
            <person name="Saif S."/>
            <person name="Shea T."/>
            <person name="Shenoy N."/>
            <person name="Sisk P."/>
            <person name="Stolte C."/>
            <person name="Sykes S."/>
            <person name="Thomson T."/>
            <person name="Walk T."/>
            <person name="White J."/>
            <person name="Yandava C."/>
            <person name="Izard J."/>
            <person name="Baranova O.V."/>
            <person name="Blanton J.M."/>
            <person name="Tanner A.C."/>
            <person name="Dewhirst F.E."/>
            <person name="Haas B."/>
            <person name="Nusbaum C."/>
            <person name="Birren B."/>
        </authorList>
    </citation>
    <scope>NUCLEOTIDE SEQUENCE [LARGE SCALE GENOMIC DNA]</scope>
    <source>
        <strain evidence="2">1-1 BBBD Race 1</strain>
    </source>
</reference>
<evidence type="ECO:0000313" key="4">
    <source>
        <dbReference type="Proteomes" id="UP000005240"/>
    </source>
</evidence>
<dbReference type="STRING" id="630390.A0A180G2C6"/>